<dbReference type="Proteomes" id="UP001178275">
    <property type="component" value="Unassembled WGS sequence"/>
</dbReference>
<proteinExistence type="predicted"/>
<dbReference type="RefSeq" id="WP_305159311.1">
    <property type="nucleotide sequence ID" value="NZ_JAUUTW010000004.1"/>
</dbReference>
<gene>
    <name evidence="1" type="ORF">Q8G36_06400</name>
</gene>
<accession>A0AA90P873</accession>
<evidence type="ECO:0000313" key="2">
    <source>
        <dbReference type="Proteomes" id="UP001178275"/>
    </source>
</evidence>
<name>A0AA90P873_9BACI</name>
<comment type="caution">
    <text evidence="1">The sequence shown here is derived from an EMBL/GenBank/DDBJ whole genome shotgun (WGS) entry which is preliminary data.</text>
</comment>
<reference evidence="1" key="1">
    <citation type="submission" date="2023-07" db="EMBL/GenBank/DDBJ databases">
        <title>Murine gut Bacillus species.</title>
        <authorList>
            <person name="Gutman E."/>
            <person name="Hashuel R."/>
            <person name="Litvak Y."/>
        </authorList>
    </citation>
    <scope>NUCLEOTIDE SEQUENCE</scope>
    <source>
        <strain evidence="1">RU293</strain>
    </source>
</reference>
<evidence type="ECO:0000313" key="1">
    <source>
        <dbReference type="EMBL" id="MDP1450693.1"/>
    </source>
</evidence>
<protein>
    <submittedName>
        <fullName evidence="1">Uncharacterized protein</fullName>
    </submittedName>
</protein>
<dbReference type="EMBL" id="JAUUTW010000004">
    <property type="protein sequence ID" value="MDP1450693.1"/>
    <property type="molecule type" value="Genomic_DNA"/>
</dbReference>
<organism evidence="1 2">
    <name type="scientific">Peribacillus frigoritolerans</name>
    <dbReference type="NCBI Taxonomy" id="450367"/>
    <lineage>
        <taxon>Bacteria</taxon>
        <taxon>Bacillati</taxon>
        <taxon>Bacillota</taxon>
        <taxon>Bacilli</taxon>
        <taxon>Bacillales</taxon>
        <taxon>Bacillaceae</taxon>
        <taxon>Peribacillus</taxon>
    </lineage>
</organism>
<dbReference type="AlphaFoldDB" id="A0AA90P873"/>
<sequence>MSDASDLIKDFQNLAESADETELSVLSRIVSGLKAKRGQRKHSYLSSLLQLNKDVSNQGTTPTMT</sequence>